<evidence type="ECO:0000259" key="1">
    <source>
        <dbReference type="Pfam" id="PF01695"/>
    </source>
</evidence>
<proteinExistence type="predicted"/>
<organism evidence="2 3">
    <name type="scientific">Mycoplasmopsis felifaucium</name>
    <dbReference type="NCBI Taxonomy" id="35768"/>
    <lineage>
        <taxon>Bacteria</taxon>
        <taxon>Bacillati</taxon>
        <taxon>Mycoplasmatota</taxon>
        <taxon>Mycoplasmoidales</taxon>
        <taxon>Metamycoplasmataceae</taxon>
        <taxon>Mycoplasmopsis</taxon>
    </lineage>
</organism>
<accession>A0ABZ2RVY1</accession>
<keyword evidence="2" id="KW-0067">ATP-binding</keyword>
<dbReference type="GO" id="GO:0005524">
    <property type="term" value="F:ATP binding"/>
    <property type="evidence" value="ECO:0007669"/>
    <property type="project" value="UniProtKB-KW"/>
</dbReference>
<dbReference type="PANTHER" id="PTHR30050:SF8">
    <property type="entry name" value="PRIMOSOMAL PROTEIN DNAI"/>
    <property type="match status" value="1"/>
</dbReference>
<dbReference type="Pfam" id="PF01695">
    <property type="entry name" value="IstB_IS21"/>
    <property type="match status" value="1"/>
</dbReference>
<feature type="domain" description="IstB-like ATP-binding" evidence="1">
    <location>
        <begin position="152"/>
        <end position="257"/>
    </location>
</feature>
<keyword evidence="2" id="KW-0547">Nucleotide-binding</keyword>
<reference evidence="2" key="1">
    <citation type="submission" date="2024-03" db="EMBL/GenBank/DDBJ databases">
        <title>Complete genome sequence of Mycoplasma felifaucium Z921 isolated from the trachea of a cheetah.</title>
        <authorList>
            <person name="Spergser J."/>
        </authorList>
    </citation>
    <scope>NUCLEOTIDE SEQUENCE [LARGE SCALE GENOMIC DNA]</scope>
    <source>
        <strain evidence="2">Z921</strain>
    </source>
</reference>
<keyword evidence="3" id="KW-1185">Reference proteome</keyword>
<sequence length="296" mass="34508">MKVPHVSLNFETLSKTQDQIIEKALKIIKEHKTIKDTIQVLNVKDEEIIDHLVEFLNLKDALDYPAVYPWYYTLTRDPKTNELIFNRTKAKNDYSKNITRSINLLYTKITSPSVDSKISKIRQTSAIRKELINKIKILRTSAEKKKPTHTFKSIYLYGNRGCGKSYICAALANSFSMRGISSIYTKTRDLYSFLTKKISDENGTYKTILNDFQNVSLLIIDDLGLEKNSDWFRFEVLAPILKYRNEHNKLTILSSPMNMADLSKYYLSFTKDPVQKYNIDSLLYDIKYNKDEYNLD</sequence>
<evidence type="ECO:0000313" key="3">
    <source>
        <dbReference type="Proteomes" id="UP001477443"/>
    </source>
</evidence>
<dbReference type="Proteomes" id="UP001477443">
    <property type="component" value="Chromosome"/>
</dbReference>
<evidence type="ECO:0000313" key="2">
    <source>
        <dbReference type="EMBL" id="WXL28956.1"/>
    </source>
</evidence>
<dbReference type="RefSeq" id="WP_338822523.1">
    <property type="nucleotide sequence ID" value="NZ_CP148067.1"/>
</dbReference>
<dbReference type="Gene3D" id="3.40.50.300">
    <property type="entry name" value="P-loop containing nucleotide triphosphate hydrolases"/>
    <property type="match status" value="1"/>
</dbReference>
<dbReference type="SUPFAM" id="SSF52540">
    <property type="entry name" value="P-loop containing nucleoside triphosphate hydrolases"/>
    <property type="match status" value="1"/>
</dbReference>
<dbReference type="GO" id="GO:0016787">
    <property type="term" value="F:hydrolase activity"/>
    <property type="evidence" value="ECO:0007669"/>
    <property type="project" value="UniProtKB-KW"/>
</dbReference>
<dbReference type="InterPro" id="IPR027417">
    <property type="entry name" value="P-loop_NTPase"/>
</dbReference>
<dbReference type="InterPro" id="IPR002611">
    <property type="entry name" value="IstB_ATP-bd"/>
</dbReference>
<name>A0ABZ2RVY1_9BACT</name>
<protein>
    <submittedName>
        <fullName evidence="2">ATP-binding protein</fullName>
    </submittedName>
</protein>
<dbReference type="EMBL" id="CP148067">
    <property type="protein sequence ID" value="WXL28956.1"/>
    <property type="molecule type" value="Genomic_DNA"/>
</dbReference>
<gene>
    <name evidence="2" type="ORF">WG617_02970</name>
</gene>
<dbReference type="PANTHER" id="PTHR30050">
    <property type="entry name" value="CHROMOSOMAL REPLICATION INITIATOR PROTEIN DNAA"/>
    <property type="match status" value="1"/>
</dbReference>